<dbReference type="AlphaFoldDB" id="A0AAV5M4N2"/>
<comment type="caution">
    <text evidence="2">The sequence shown here is derived from an EMBL/GenBank/DDBJ whole genome shotgun (WGS) entry which is preliminary data.</text>
</comment>
<evidence type="ECO:0000313" key="2">
    <source>
        <dbReference type="EMBL" id="GKV44219.1"/>
    </source>
</evidence>
<protein>
    <submittedName>
        <fullName evidence="2">Uncharacterized protein</fullName>
    </submittedName>
</protein>
<name>A0AAV5M4N2_9ROSI</name>
<dbReference type="EMBL" id="BPVZ01000178">
    <property type="protein sequence ID" value="GKV44219.1"/>
    <property type="molecule type" value="Genomic_DNA"/>
</dbReference>
<proteinExistence type="predicted"/>
<evidence type="ECO:0000313" key="3">
    <source>
        <dbReference type="Proteomes" id="UP001054252"/>
    </source>
</evidence>
<gene>
    <name evidence="2" type="ORF">SLEP1_g51418</name>
</gene>
<sequence length="93" mass="10343">MMARACKGMIVGDGWCRVQAIWCRARGSGAERRSWCRARLVQEARPSAGARGAEQGMLSRGRWFVQRIWASSGGEEEGSGERTRWLTGEKKGI</sequence>
<evidence type="ECO:0000256" key="1">
    <source>
        <dbReference type="SAM" id="MobiDB-lite"/>
    </source>
</evidence>
<accession>A0AAV5M4N2</accession>
<keyword evidence="3" id="KW-1185">Reference proteome</keyword>
<organism evidence="2 3">
    <name type="scientific">Rubroshorea leprosula</name>
    <dbReference type="NCBI Taxonomy" id="152421"/>
    <lineage>
        <taxon>Eukaryota</taxon>
        <taxon>Viridiplantae</taxon>
        <taxon>Streptophyta</taxon>
        <taxon>Embryophyta</taxon>
        <taxon>Tracheophyta</taxon>
        <taxon>Spermatophyta</taxon>
        <taxon>Magnoliopsida</taxon>
        <taxon>eudicotyledons</taxon>
        <taxon>Gunneridae</taxon>
        <taxon>Pentapetalae</taxon>
        <taxon>rosids</taxon>
        <taxon>malvids</taxon>
        <taxon>Malvales</taxon>
        <taxon>Dipterocarpaceae</taxon>
        <taxon>Rubroshorea</taxon>
    </lineage>
</organism>
<feature type="compositionally biased region" description="Basic and acidic residues" evidence="1">
    <location>
        <begin position="79"/>
        <end position="93"/>
    </location>
</feature>
<reference evidence="2 3" key="1">
    <citation type="journal article" date="2021" name="Commun. Biol.">
        <title>The genome of Shorea leprosula (Dipterocarpaceae) highlights the ecological relevance of drought in aseasonal tropical rainforests.</title>
        <authorList>
            <person name="Ng K.K.S."/>
            <person name="Kobayashi M.J."/>
            <person name="Fawcett J.A."/>
            <person name="Hatakeyama M."/>
            <person name="Paape T."/>
            <person name="Ng C.H."/>
            <person name="Ang C.C."/>
            <person name="Tnah L.H."/>
            <person name="Lee C.T."/>
            <person name="Nishiyama T."/>
            <person name="Sese J."/>
            <person name="O'Brien M.J."/>
            <person name="Copetti D."/>
            <person name="Mohd Noor M.I."/>
            <person name="Ong R.C."/>
            <person name="Putra M."/>
            <person name="Sireger I.Z."/>
            <person name="Indrioko S."/>
            <person name="Kosugi Y."/>
            <person name="Izuno A."/>
            <person name="Isagi Y."/>
            <person name="Lee S.L."/>
            <person name="Shimizu K.K."/>
        </authorList>
    </citation>
    <scope>NUCLEOTIDE SEQUENCE [LARGE SCALE GENOMIC DNA]</scope>
    <source>
        <strain evidence="2">214</strain>
    </source>
</reference>
<dbReference type="Proteomes" id="UP001054252">
    <property type="component" value="Unassembled WGS sequence"/>
</dbReference>
<feature type="region of interest" description="Disordered" evidence="1">
    <location>
        <begin position="72"/>
        <end position="93"/>
    </location>
</feature>